<dbReference type="AlphaFoldDB" id="A0A1H0U4K2"/>
<accession>A0A1H0U4K2</accession>
<dbReference type="Proteomes" id="UP000199691">
    <property type="component" value="Unassembled WGS sequence"/>
</dbReference>
<name>A0A1H0U4K2_9PSEU</name>
<dbReference type="OrthoDB" id="4467390at2"/>
<dbReference type="EMBL" id="FNIX01000011">
    <property type="protein sequence ID" value="SDP61123.1"/>
    <property type="molecule type" value="Genomic_DNA"/>
</dbReference>
<sequence>MRRRGHLRQVTSSETGHATLTAVLSAEDLAQELGLDPHARVTCGRHRCWLHQCVALPEHVVPFTGQRWCRPCRRALDVHVDGTTAVLFCPRCGYGTPDTAANRQVVQACRTSIAAMHAR</sequence>
<dbReference type="RefSeq" id="WP_090100562.1">
    <property type="nucleotide sequence ID" value="NZ_FNIX01000011.1"/>
</dbReference>
<evidence type="ECO:0000313" key="1">
    <source>
        <dbReference type="EMBL" id="SDP61123.1"/>
    </source>
</evidence>
<keyword evidence="2" id="KW-1185">Reference proteome</keyword>
<reference evidence="2" key="1">
    <citation type="submission" date="2016-10" db="EMBL/GenBank/DDBJ databases">
        <authorList>
            <person name="Varghese N."/>
            <person name="Submissions S."/>
        </authorList>
    </citation>
    <scope>NUCLEOTIDE SEQUENCE [LARGE SCALE GENOMIC DNA]</scope>
    <source>
        <strain evidence="2">CGMCC 4.6609</strain>
    </source>
</reference>
<evidence type="ECO:0000313" key="2">
    <source>
        <dbReference type="Proteomes" id="UP000199691"/>
    </source>
</evidence>
<dbReference type="STRING" id="641025.SAMN05421507_111108"/>
<organism evidence="1 2">
    <name type="scientific">Lentzea jiangxiensis</name>
    <dbReference type="NCBI Taxonomy" id="641025"/>
    <lineage>
        <taxon>Bacteria</taxon>
        <taxon>Bacillati</taxon>
        <taxon>Actinomycetota</taxon>
        <taxon>Actinomycetes</taxon>
        <taxon>Pseudonocardiales</taxon>
        <taxon>Pseudonocardiaceae</taxon>
        <taxon>Lentzea</taxon>
    </lineage>
</organism>
<proteinExistence type="predicted"/>
<protein>
    <submittedName>
        <fullName evidence="1">Uncharacterized protein</fullName>
    </submittedName>
</protein>
<gene>
    <name evidence="1" type="ORF">SAMN05421507_111108</name>
</gene>